<gene>
    <name evidence="1" type="ORF">A3A34_02090</name>
</gene>
<reference evidence="1 2" key="1">
    <citation type="journal article" date="2016" name="Nat. Commun.">
        <title>Thousands of microbial genomes shed light on interconnected biogeochemical processes in an aquifer system.</title>
        <authorList>
            <person name="Anantharaman K."/>
            <person name="Brown C.T."/>
            <person name="Hug L.A."/>
            <person name="Sharon I."/>
            <person name="Castelle C.J."/>
            <person name="Probst A.J."/>
            <person name="Thomas B.C."/>
            <person name="Singh A."/>
            <person name="Wilkins M.J."/>
            <person name="Karaoz U."/>
            <person name="Brodie E.L."/>
            <person name="Williams K.H."/>
            <person name="Hubbard S.S."/>
            <person name="Banfield J.F."/>
        </authorList>
    </citation>
    <scope>NUCLEOTIDE SEQUENCE [LARGE SCALE GENOMIC DNA]</scope>
</reference>
<dbReference type="EMBL" id="MFLU01000007">
    <property type="protein sequence ID" value="OGG75124.1"/>
    <property type="molecule type" value="Genomic_DNA"/>
</dbReference>
<comment type="caution">
    <text evidence="1">The sequence shown here is derived from an EMBL/GenBank/DDBJ whole genome shotgun (WGS) entry which is preliminary data.</text>
</comment>
<proteinExistence type="predicted"/>
<name>A0A1F6ENB7_9BACT</name>
<dbReference type="Proteomes" id="UP000178587">
    <property type="component" value="Unassembled WGS sequence"/>
</dbReference>
<dbReference type="STRING" id="1798507.A3A34_02090"/>
<evidence type="ECO:0000313" key="1">
    <source>
        <dbReference type="EMBL" id="OGG75124.1"/>
    </source>
</evidence>
<sequence length="111" mass="12824">MSQQSQQKPLKGILHFHAETGTEGGLWAFMDNEKIGYAGLHILKDRDVLTIYSKKGADTRVWSGTIELLEYPVFTEHAFGFWIHSDQKNVERKTWAAWFFNHYPAELILAL</sequence>
<accession>A0A1F6ENB7</accession>
<evidence type="ECO:0000313" key="2">
    <source>
        <dbReference type="Proteomes" id="UP000178587"/>
    </source>
</evidence>
<dbReference type="AlphaFoldDB" id="A0A1F6ENB7"/>
<protein>
    <submittedName>
        <fullName evidence="1">Uncharacterized protein</fullName>
    </submittedName>
</protein>
<organism evidence="1 2">
    <name type="scientific">Candidatus Kaiserbacteria bacterium RIFCSPLOWO2_01_FULL_50_24</name>
    <dbReference type="NCBI Taxonomy" id="1798507"/>
    <lineage>
        <taxon>Bacteria</taxon>
        <taxon>Candidatus Kaiseribacteriota</taxon>
    </lineage>
</organism>